<organism evidence="2 3">
    <name type="scientific">Rhizobium tubonense</name>
    <dbReference type="NCBI Taxonomy" id="484088"/>
    <lineage>
        <taxon>Bacteria</taxon>
        <taxon>Pseudomonadati</taxon>
        <taxon>Pseudomonadota</taxon>
        <taxon>Alphaproteobacteria</taxon>
        <taxon>Hyphomicrobiales</taxon>
        <taxon>Rhizobiaceae</taxon>
        <taxon>Rhizobium/Agrobacterium group</taxon>
        <taxon>Rhizobium</taxon>
    </lineage>
</organism>
<dbReference type="PANTHER" id="PTHR43155:SF2">
    <property type="entry name" value="CYCLIC DI-GMP PHOSPHODIESTERASE PA4108"/>
    <property type="match status" value="1"/>
</dbReference>
<dbReference type="Pfam" id="PF13487">
    <property type="entry name" value="HD_5"/>
    <property type="match status" value="1"/>
</dbReference>
<dbReference type="AlphaFoldDB" id="A0A2W4ESG0"/>
<evidence type="ECO:0000313" key="2">
    <source>
        <dbReference type="EMBL" id="PZM16266.1"/>
    </source>
</evidence>
<keyword evidence="3" id="KW-1185">Reference proteome</keyword>
<dbReference type="SUPFAM" id="SSF109604">
    <property type="entry name" value="HD-domain/PDEase-like"/>
    <property type="match status" value="1"/>
</dbReference>
<accession>A0A2W4ESG0</accession>
<evidence type="ECO:0000259" key="1">
    <source>
        <dbReference type="PROSITE" id="PS51832"/>
    </source>
</evidence>
<dbReference type="PROSITE" id="PS51832">
    <property type="entry name" value="HD_GYP"/>
    <property type="match status" value="1"/>
</dbReference>
<dbReference type="GO" id="GO:0008081">
    <property type="term" value="F:phosphoric diester hydrolase activity"/>
    <property type="evidence" value="ECO:0007669"/>
    <property type="project" value="UniProtKB-ARBA"/>
</dbReference>
<reference evidence="2 3" key="1">
    <citation type="journal article" date="2018" name="Sci. Rep.">
        <title>Rhizobium tumorigenes sp. nov., a novel plant tumorigenic bacterium isolated from cane gall tumors on thornless blackberry.</title>
        <authorList>
            <person name="Kuzmanovi N."/>
            <person name="Smalla K."/>
            <person name="Gronow S."/>
            <person name="PuBawska J."/>
        </authorList>
    </citation>
    <scope>NUCLEOTIDE SEQUENCE [LARGE SCALE GENOMIC DNA]</scope>
    <source>
        <strain evidence="2 3">CCBAU 85046</strain>
    </source>
</reference>
<sequence>MRELQRHQAQEPKPFHICRYHHERYDGSGYPLGLAGDTIPFEARLAEICDVYEAMTTVRPYKNGWTQAEAVDMMLRSGGHFDPGLLSKFISKMVLSGVLA</sequence>
<name>A0A2W4ESG0_9HYPH</name>
<proteinExistence type="predicted"/>
<gene>
    <name evidence="2" type="ORF">CPY51_04605</name>
</gene>
<dbReference type="InterPro" id="IPR037522">
    <property type="entry name" value="HD_GYP_dom"/>
</dbReference>
<dbReference type="InterPro" id="IPR003607">
    <property type="entry name" value="HD/PDEase_dom"/>
</dbReference>
<dbReference type="Gene3D" id="1.10.3210.10">
    <property type="entry name" value="Hypothetical protein af1432"/>
    <property type="match status" value="1"/>
</dbReference>
<dbReference type="EMBL" id="PCDP01000003">
    <property type="protein sequence ID" value="PZM16266.1"/>
    <property type="molecule type" value="Genomic_DNA"/>
</dbReference>
<dbReference type="CDD" id="cd00077">
    <property type="entry name" value="HDc"/>
    <property type="match status" value="1"/>
</dbReference>
<evidence type="ECO:0000313" key="3">
    <source>
        <dbReference type="Proteomes" id="UP000248925"/>
    </source>
</evidence>
<dbReference type="PANTHER" id="PTHR43155">
    <property type="entry name" value="CYCLIC DI-GMP PHOSPHODIESTERASE PA4108-RELATED"/>
    <property type="match status" value="1"/>
</dbReference>
<protein>
    <recommendedName>
        <fullName evidence="1">HD-GYP domain-containing protein</fullName>
    </recommendedName>
</protein>
<feature type="domain" description="HD-GYP" evidence="1">
    <location>
        <begin position="1"/>
        <end position="100"/>
    </location>
</feature>
<dbReference type="Proteomes" id="UP000248925">
    <property type="component" value="Unassembled WGS sequence"/>
</dbReference>
<dbReference type="OrthoDB" id="9802066at2"/>
<comment type="caution">
    <text evidence="2">The sequence shown here is derived from an EMBL/GenBank/DDBJ whole genome shotgun (WGS) entry which is preliminary data.</text>
</comment>